<dbReference type="GO" id="GO:0005737">
    <property type="term" value="C:cytoplasm"/>
    <property type="evidence" value="ECO:0007669"/>
    <property type="project" value="InterPro"/>
</dbReference>
<dbReference type="SUPFAM" id="SSF52954">
    <property type="entry name" value="Class II aaRS ABD-related"/>
    <property type="match status" value="1"/>
</dbReference>
<dbReference type="InterPro" id="IPR036621">
    <property type="entry name" value="Anticodon-bd_dom_sf"/>
</dbReference>
<proteinExistence type="predicted"/>
<dbReference type="Gene3D" id="3.30.930.10">
    <property type="entry name" value="Bira Bifunctional Protein, Domain 2"/>
    <property type="match status" value="1"/>
</dbReference>
<evidence type="ECO:0000256" key="1">
    <source>
        <dbReference type="SAM" id="MobiDB-lite"/>
    </source>
</evidence>
<dbReference type="GO" id="GO:0006433">
    <property type="term" value="P:prolyl-tRNA aminoacylation"/>
    <property type="evidence" value="ECO:0007669"/>
    <property type="project" value="InterPro"/>
</dbReference>
<feature type="region of interest" description="Disordered" evidence="1">
    <location>
        <begin position="1"/>
        <end position="45"/>
    </location>
</feature>
<keyword evidence="3" id="KW-1185">Reference proteome</keyword>
<evidence type="ECO:0000313" key="3">
    <source>
        <dbReference type="Proteomes" id="UP000252914"/>
    </source>
</evidence>
<dbReference type="PANTHER" id="PTHR43382">
    <property type="entry name" value="PROLYL-TRNA SYNTHETASE"/>
    <property type="match status" value="1"/>
</dbReference>
<gene>
    <name evidence="2" type="ORF">DTL70_24715</name>
</gene>
<dbReference type="PANTHER" id="PTHR43382:SF3">
    <property type="entry name" value="PROLINE--TRNA LIGASE, CHLOROPLASTIC_MITOCHONDRIAL"/>
    <property type="match status" value="1"/>
</dbReference>
<dbReference type="InterPro" id="IPR004499">
    <property type="entry name" value="Pro-tRNA-ligase_IIa_arc-type"/>
</dbReference>
<comment type="caution">
    <text evidence="2">The sequence shown here is derived from an EMBL/GenBank/DDBJ whole genome shotgun (WGS) entry which is preliminary data.</text>
</comment>
<dbReference type="SUPFAM" id="SSF55681">
    <property type="entry name" value="Class II aaRS and biotin synthetases"/>
    <property type="match status" value="1"/>
</dbReference>
<protein>
    <submittedName>
        <fullName evidence="2">Uncharacterized protein</fullName>
    </submittedName>
</protein>
<dbReference type="InterPro" id="IPR045864">
    <property type="entry name" value="aa-tRNA-synth_II/BPL/LPL"/>
</dbReference>
<dbReference type="GO" id="GO:0004827">
    <property type="term" value="F:proline-tRNA ligase activity"/>
    <property type="evidence" value="ECO:0007669"/>
    <property type="project" value="InterPro"/>
</dbReference>
<dbReference type="AlphaFoldDB" id="A0A367ER72"/>
<dbReference type="Gene3D" id="3.40.50.800">
    <property type="entry name" value="Anticodon-binding domain"/>
    <property type="match status" value="1"/>
</dbReference>
<dbReference type="Proteomes" id="UP000252914">
    <property type="component" value="Unassembled WGS sequence"/>
</dbReference>
<reference evidence="2 3" key="1">
    <citation type="submission" date="2018-06" db="EMBL/GenBank/DDBJ databases">
        <title>Streptomyces reniochalinae sp. nov. and Streptomyces diacarnus sp. nov. from marine sponges.</title>
        <authorList>
            <person name="Li L."/>
        </authorList>
    </citation>
    <scope>NUCLEOTIDE SEQUENCE [LARGE SCALE GENOMIC DNA]</scope>
    <source>
        <strain evidence="2 3">LHW51701</strain>
    </source>
</reference>
<dbReference type="EMBL" id="QOIN01000048">
    <property type="protein sequence ID" value="RCG19897.1"/>
    <property type="molecule type" value="Genomic_DNA"/>
</dbReference>
<accession>A0A367ER72</accession>
<evidence type="ECO:0000313" key="2">
    <source>
        <dbReference type="EMBL" id="RCG19897.1"/>
    </source>
</evidence>
<organism evidence="2 3">
    <name type="scientific">Streptomyces diacarni</name>
    <dbReference type="NCBI Taxonomy" id="2800381"/>
    <lineage>
        <taxon>Bacteria</taxon>
        <taxon>Bacillati</taxon>
        <taxon>Actinomycetota</taxon>
        <taxon>Actinomycetes</taxon>
        <taxon>Kitasatosporales</taxon>
        <taxon>Streptomycetaceae</taxon>
        <taxon>Streptomyces</taxon>
    </lineage>
</organism>
<dbReference type="GO" id="GO:0017101">
    <property type="term" value="C:aminoacyl-tRNA synthetase multienzyme complex"/>
    <property type="evidence" value="ECO:0007669"/>
    <property type="project" value="TreeGrafter"/>
</dbReference>
<sequence length="236" mass="25379">MAGADRLTPPRRAGRGRGAVPVSPNGGGKQLEEPAVVRPTSSHELGQNFSRAFGTRFLTREGTREHAWQTSWGSTTRMVGAMVTAHGDDHGLRLPPRLAPVQVVVLAVKGEDAVLTRVRTLAEELGTAGLRVRIDDLLNQTRERRVQHTENVRTIGEAVEAAATGGWARLPWWSALGPQGGTAPAEHPVTVRCLVAEDGSVPRREDEPGTVALVARAYWHARTDTPLGAGMPTCPY</sequence>
<dbReference type="GO" id="GO:0005524">
    <property type="term" value="F:ATP binding"/>
    <property type="evidence" value="ECO:0007669"/>
    <property type="project" value="InterPro"/>
</dbReference>
<name>A0A367ER72_9ACTN</name>